<dbReference type="RefSeq" id="WP_153470551.1">
    <property type="nucleotide sequence ID" value="NZ_WBOF01000005.1"/>
</dbReference>
<sequence>MGADTDFIGAVSVQPPIPLADFEDNWIKEDTRFELLSHAPWGTPVVLGLLATDDCHGKSGYALDPLMEFLRVCLQRQPEARFHSALRYADFGCSGRVVVTATGGIEWEADPEEGPSSPAGKP</sequence>
<dbReference type="AlphaFoldDB" id="A0A6N7L587"/>
<name>A0A6N7L587_9ACTN</name>
<proteinExistence type="predicted"/>
<organism evidence="1 2">
    <name type="scientific">Streptomyces kaniharaensis</name>
    <dbReference type="NCBI Taxonomy" id="212423"/>
    <lineage>
        <taxon>Bacteria</taxon>
        <taxon>Bacillati</taxon>
        <taxon>Actinomycetota</taxon>
        <taxon>Actinomycetes</taxon>
        <taxon>Kitasatosporales</taxon>
        <taxon>Streptomycetaceae</taxon>
        <taxon>Streptomyces</taxon>
    </lineage>
</organism>
<reference evidence="1 2" key="1">
    <citation type="submission" date="2019-09" db="EMBL/GenBank/DDBJ databases">
        <title>Genome Sequences of Streptomyces kaniharaensis ATCC 21070.</title>
        <authorList>
            <person name="Zhu W."/>
            <person name="De Crecy-Lagard V."/>
            <person name="Richards N.G."/>
        </authorList>
    </citation>
    <scope>NUCLEOTIDE SEQUENCE [LARGE SCALE GENOMIC DNA]</scope>
    <source>
        <strain evidence="1 2">SF-557</strain>
    </source>
</reference>
<dbReference type="EMBL" id="WBOF01000005">
    <property type="protein sequence ID" value="MQS17504.1"/>
    <property type="molecule type" value="Genomic_DNA"/>
</dbReference>
<comment type="caution">
    <text evidence="1">The sequence shown here is derived from an EMBL/GenBank/DDBJ whole genome shotgun (WGS) entry which is preliminary data.</text>
</comment>
<gene>
    <name evidence="1" type="ORF">F7Q99_36295</name>
</gene>
<evidence type="ECO:0000313" key="2">
    <source>
        <dbReference type="Proteomes" id="UP000450000"/>
    </source>
</evidence>
<keyword evidence="2" id="KW-1185">Reference proteome</keyword>
<accession>A0A6N7L587</accession>
<evidence type="ECO:0000313" key="1">
    <source>
        <dbReference type="EMBL" id="MQS17504.1"/>
    </source>
</evidence>
<dbReference type="Proteomes" id="UP000450000">
    <property type="component" value="Unassembled WGS sequence"/>
</dbReference>
<protein>
    <submittedName>
        <fullName evidence="1">Uncharacterized protein</fullName>
    </submittedName>
</protein>